<sequence length="217" mass="23705">MHLEGYQRRYGDGVASVYVPGKTQTDMVAAINEDLRLEIEEKLPAHPCLASVADVHIDLGDTAYGLGTLGRRYVNIVYRFGPGQNDIATSRTYCPGPSMAQAIGLDVLSKGVIGELLRIRHGLTNQGKKLIVRSEDIVEGPPGDYPPYFAPKGRSHASRISSRRHILNTNQSIVGTEVIAKDGSARRKAEGAEPTCVGPTVTTRFFLKVSKNRYIEL</sequence>
<gene>
    <name evidence="1" type="ORF">VKT23_004639</name>
</gene>
<comment type="caution">
    <text evidence="1">The sequence shown here is derived from an EMBL/GenBank/DDBJ whole genome shotgun (WGS) entry which is preliminary data.</text>
</comment>
<reference evidence="1 2" key="1">
    <citation type="submission" date="2024-01" db="EMBL/GenBank/DDBJ databases">
        <title>A draft genome for the cacao thread blight pathogen Marasmiellus scandens.</title>
        <authorList>
            <person name="Baruah I.K."/>
            <person name="Leung J."/>
            <person name="Bukari Y."/>
            <person name="Amoako-Attah I."/>
            <person name="Meinhardt L.W."/>
            <person name="Bailey B.A."/>
            <person name="Cohen S.P."/>
        </authorList>
    </citation>
    <scope>NUCLEOTIDE SEQUENCE [LARGE SCALE GENOMIC DNA]</scope>
    <source>
        <strain evidence="1 2">GH-19</strain>
    </source>
</reference>
<evidence type="ECO:0000313" key="2">
    <source>
        <dbReference type="Proteomes" id="UP001498398"/>
    </source>
</evidence>
<dbReference type="EMBL" id="JBANRG010000004">
    <property type="protein sequence ID" value="KAK7467586.1"/>
    <property type="molecule type" value="Genomic_DNA"/>
</dbReference>
<evidence type="ECO:0000313" key="1">
    <source>
        <dbReference type="EMBL" id="KAK7467586.1"/>
    </source>
</evidence>
<protein>
    <submittedName>
        <fullName evidence="1">Uncharacterized protein</fullName>
    </submittedName>
</protein>
<dbReference type="Proteomes" id="UP001498398">
    <property type="component" value="Unassembled WGS sequence"/>
</dbReference>
<keyword evidence="2" id="KW-1185">Reference proteome</keyword>
<proteinExistence type="predicted"/>
<organism evidence="1 2">
    <name type="scientific">Marasmiellus scandens</name>
    <dbReference type="NCBI Taxonomy" id="2682957"/>
    <lineage>
        <taxon>Eukaryota</taxon>
        <taxon>Fungi</taxon>
        <taxon>Dikarya</taxon>
        <taxon>Basidiomycota</taxon>
        <taxon>Agaricomycotina</taxon>
        <taxon>Agaricomycetes</taxon>
        <taxon>Agaricomycetidae</taxon>
        <taxon>Agaricales</taxon>
        <taxon>Marasmiineae</taxon>
        <taxon>Omphalotaceae</taxon>
        <taxon>Marasmiellus</taxon>
    </lineage>
</organism>
<name>A0ABR1JYZ6_9AGAR</name>
<accession>A0ABR1JYZ6</accession>